<feature type="compositionally biased region" description="Low complexity" evidence="2">
    <location>
        <begin position="1"/>
        <end position="19"/>
    </location>
</feature>
<dbReference type="InterPro" id="IPR001087">
    <property type="entry name" value="GDSL"/>
</dbReference>
<accession>A0A6V7QFH5</accession>
<feature type="region of interest" description="Disordered" evidence="2">
    <location>
        <begin position="1"/>
        <end position="20"/>
    </location>
</feature>
<dbReference type="SUPFAM" id="SSF52266">
    <property type="entry name" value="SGNH hydrolase"/>
    <property type="match status" value="1"/>
</dbReference>
<dbReference type="EMBL" id="LR862135">
    <property type="protein sequence ID" value="CAD1841778.1"/>
    <property type="molecule type" value="Genomic_DNA"/>
</dbReference>
<organism evidence="3">
    <name type="scientific">Ananas comosus var. bracteatus</name>
    <name type="common">red pineapple</name>
    <dbReference type="NCBI Taxonomy" id="296719"/>
    <lineage>
        <taxon>Eukaryota</taxon>
        <taxon>Viridiplantae</taxon>
        <taxon>Streptophyta</taxon>
        <taxon>Embryophyta</taxon>
        <taxon>Tracheophyta</taxon>
        <taxon>Spermatophyta</taxon>
        <taxon>Magnoliopsida</taxon>
        <taxon>Liliopsida</taxon>
        <taxon>Poales</taxon>
        <taxon>Bromeliaceae</taxon>
        <taxon>Bromelioideae</taxon>
        <taxon>Ananas</taxon>
    </lineage>
</organism>
<evidence type="ECO:0000256" key="1">
    <source>
        <dbReference type="ARBA" id="ARBA00008668"/>
    </source>
</evidence>
<dbReference type="PROSITE" id="PS01098">
    <property type="entry name" value="LIPASE_GDSL_SER"/>
    <property type="match status" value="1"/>
</dbReference>
<protein>
    <recommendedName>
        <fullName evidence="4">GDSL esterase/lipase</fullName>
    </recommendedName>
</protein>
<dbReference type="InterPro" id="IPR036514">
    <property type="entry name" value="SGNH_hydro_sf"/>
</dbReference>
<dbReference type="Gene3D" id="3.40.50.1110">
    <property type="entry name" value="SGNH hydrolase"/>
    <property type="match status" value="1"/>
</dbReference>
<dbReference type="Pfam" id="PF00657">
    <property type="entry name" value="Lipase_GDSL"/>
    <property type="match status" value="1"/>
</dbReference>
<dbReference type="GO" id="GO:0006629">
    <property type="term" value="P:lipid metabolic process"/>
    <property type="evidence" value="ECO:0007669"/>
    <property type="project" value="InterPro"/>
</dbReference>
<evidence type="ECO:0000313" key="3">
    <source>
        <dbReference type="EMBL" id="CAD1841778.1"/>
    </source>
</evidence>
<dbReference type="PANTHER" id="PTHR45642">
    <property type="entry name" value="GDSL ESTERASE/LIPASE EXL3"/>
    <property type="match status" value="1"/>
</dbReference>
<dbReference type="AlphaFoldDB" id="A0A6V7QFH5"/>
<evidence type="ECO:0000256" key="2">
    <source>
        <dbReference type="SAM" id="MobiDB-lite"/>
    </source>
</evidence>
<reference evidence="3" key="1">
    <citation type="submission" date="2020-07" db="EMBL/GenBank/DDBJ databases">
        <authorList>
            <person name="Lin J."/>
        </authorList>
    </citation>
    <scope>NUCLEOTIDE SEQUENCE</scope>
</reference>
<sequence>MASSSRNSSSSCSSSSSSSKRVAPMSTTMLVLVMAQVLVLIVGLSHGQGLVPGVMIFGDSVVDAGNNNNLDTFVKANFPLMEETSATITPPEVENLGLSTYPPAYLSQDAQGKNLLNGANFASAASGYLDRTANLYRAISLSQQLQFYKEYQSKVVGIAGRAKAAALISGAIYILSAGSSDYVQNYYINPLLRGTYTSDQFGDLLLQSFNSFAENLYNLGARRIGVTSLPPMGCLPAAITLFGAGRNDCIVYLNNDAITFNKKLNAVSEALKKRHSDLKLVVFDIYNPLLDLIKNPQNSGFFEARKACCGTGTIETSLLCNVRSPGTCSNATGYVFWDSVHPTEAANKVLSDTILLQGIDLIS</sequence>
<dbReference type="InterPro" id="IPR050592">
    <property type="entry name" value="GDSL_lipolytic_enzyme"/>
</dbReference>
<dbReference type="GO" id="GO:0016298">
    <property type="term" value="F:lipase activity"/>
    <property type="evidence" value="ECO:0007669"/>
    <property type="project" value="InterPro"/>
</dbReference>
<evidence type="ECO:0008006" key="4">
    <source>
        <dbReference type="Google" id="ProtNLM"/>
    </source>
</evidence>
<gene>
    <name evidence="3" type="ORF">CB5_LOCUS24989</name>
</gene>
<proteinExistence type="inferred from homology"/>
<name>A0A6V7QFH5_ANACO</name>
<comment type="similarity">
    <text evidence="1">Belongs to the 'GDSL' lipolytic enzyme family.</text>
</comment>
<dbReference type="InterPro" id="IPR008265">
    <property type="entry name" value="Lipase_GDSL_AS"/>
</dbReference>
<dbReference type="PANTHER" id="PTHR45642:SF67">
    <property type="entry name" value="GDSL-LIKE LIPASE_ACYLHYDROLASE FAMILY PROTEIN, EXPRESSED"/>
    <property type="match status" value="1"/>
</dbReference>
<dbReference type="CDD" id="cd01837">
    <property type="entry name" value="SGNH_plant_lipase_like"/>
    <property type="match status" value="1"/>
</dbReference>
<dbReference type="InterPro" id="IPR035669">
    <property type="entry name" value="SGNH_plant_lipase-like"/>
</dbReference>